<evidence type="ECO:0000256" key="2">
    <source>
        <dbReference type="SAM" id="SignalP"/>
    </source>
</evidence>
<proteinExistence type="predicted"/>
<sequence length="172" mass="18551">MRRSLALAVAAALLALGACRDESRPGKLFAISGKLFVFNYRVATATYLVTLKPLGPVEDGQTAVASFEDPAGGQPIVVRQRIWPKLDKAVLESPPLRCVRKDHPYAVTIRIEGPDAAVRQEIETTITSNLDQEVLPDRPLVVGPVYTPNPELQGRPDGKLDVTNEAGCPGRG</sequence>
<dbReference type="PROSITE" id="PS51257">
    <property type="entry name" value="PROKAR_LIPOPROTEIN"/>
    <property type="match status" value="1"/>
</dbReference>
<accession>A0A1X7PMV6</accession>
<evidence type="ECO:0008006" key="5">
    <source>
        <dbReference type="Google" id="ProtNLM"/>
    </source>
</evidence>
<evidence type="ECO:0000313" key="3">
    <source>
        <dbReference type="EMBL" id="SMH53172.1"/>
    </source>
</evidence>
<evidence type="ECO:0000313" key="4">
    <source>
        <dbReference type="Proteomes" id="UP000193083"/>
    </source>
</evidence>
<dbReference type="OrthoDB" id="7916166at2"/>
<feature type="region of interest" description="Disordered" evidence="1">
    <location>
        <begin position="149"/>
        <end position="172"/>
    </location>
</feature>
<keyword evidence="2" id="KW-0732">Signal</keyword>
<protein>
    <recommendedName>
        <fullName evidence="5">Lipoprotein</fullName>
    </recommendedName>
</protein>
<evidence type="ECO:0000256" key="1">
    <source>
        <dbReference type="SAM" id="MobiDB-lite"/>
    </source>
</evidence>
<keyword evidence="4" id="KW-1185">Reference proteome</keyword>
<name>A0A1X7PMV6_9HYPH</name>
<gene>
    <name evidence="3" type="ORF">SAMN02982922_4786</name>
</gene>
<dbReference type="Proteomes" id="UP000193083">
    <property type="component" value="Unassembled WGS sequence"/>
</dbReference>
<dbReference type="RefSeq" id="WP_139832375.1">
    <property type="nucleotide sequence ID" value="NZ_FXBL01000004.1"/>
</dbReference>
<feature type="signal peptide" evidence="2">
    <location>
        <begin position="1"/>
        <end position="20"/>
    </location>
</feature>
<dbReference type="AlphaFoldDB" id="A0A1X7PMV6"/>
<organism evidence="3 4">
    <name type="scientific">Mesorhizobium australicum</name>
    <dbReference type="NCBI Taxonomy" id="536018"/>
    <lineage>
        <taxon>Bacteria</taxon>
        <taxon>Pseudomonadati</taxon>
        <taxon>Pseudomonadota</taxon>
        <taxon>Alphaproteobacteria</taxon>
        <taxon>Hyphomicrobiales</taxon>
        <taxon>Phyllobacteriaceae</taxon>
        <taxon>Mesorhizobium</taxon>
    </lineage>
</organism>
<feature type="chain" id="PRO_5012259573" description="Lipoprotein" evidence="2">
    <location>
        <begin position="21"/>
        <end position="172"/>
    </location>
</feature>
<dbReference type="EMBL" id="FXBL01000004">
    <property type="protein sequence ID" value="SMH53172.1"/>
    <property type="molecule type" value="Genomic_DNA"/>
</dbReference>
<reference evidence="3 4" key="1">
    <citation type="submission" date="2017-04" db="EMBL/GenBank/DDBJ databases">
        <authorList>
            <person name="Afonso C.L."/>
            <person name="Miller P.J."/>
            <person name="Scott M.A."/>
            <person name="Spackman E."/>
            <person name="Goraichik I."/>
            <person name="Dimitrov K.M."/>
            <person name="Suarez D.L."/>
            <person name="Swayne D.E."/>
        </authorList>
    </citation>
    <scope>NUCLEOTIDE SEQUENCE [LARGE SCALE GENOMIC DNA]</scope>
    <source>
        <strain evidence="3 4">B5P</strain>
    </source>
</reference>